<organism evidence="1 2">
    <name type="scientific">Alkaliphilus metalliredigens (strain QYMF)</name>
    <dbReference type="NCBI Taxonomy" id="293826"/>
    <lineage>
        <taxon>Bacteria</taxon>
        <taxon>Bacillati</taxon>
        <taxon>Bacillota</taxon>
        <taxon>Clostridia</taxon>
        <taxon>Peptostreptococcales</taxon>
        <taxon>Natronincolaceae</taxon>
        <taxon>Alkaliphilus</taxon>
    </lineage>
</organism>
<dbReference type="KEGG" id="amt:Amet_1053"/>
<dbReference type="OrthoDB" id="9925854at2"/>
<dbReference type="Proteomes" id="UP000001572">
    <property type="component" value="Chromosome"/>
</dbReference>
<gene>
    <name evidence="1" type="ordered locus">Amet_1053</name>
</gene>
<sequence length="72" mass="8500">MFKEMTQDEMMKVDGGVKQWAIDFIKSYVLAEGINWVRDNRAEIWENFKKGPSADDPMKQTDFYKIFSTTIQ</sequence>
<dbReference type="EMBL" id="CP000724">
    <property type="protein sequence ID" value="ABR47266.1"/>
    <property type="molecule type" value="Genomic_DNA"/>
</dbReference>
<dbReference type="RefSeq" id="WP_012062308.1">
    <property type="nucleotide sequence ID" value="NC_009633.1"/>
</dbReference>
<proteinExistence type="predicted"/>
<name>A6TM48_ALKMQ</name>
<dbReference type="AlphaFoldDB" id="A6TM48"/>
<keyword evidence="2" id="KW-1185">Reference proteome</keyword>
<reference evidence="2" key="1">
    <citation type="journal article" date="2016" name="Genome Announc.">
        <title>Complete genome sequence of Alkaliphilus metalliredigens strain QYMF, an alkaliphilic and metal-reducing bacterium isolated from borax-contaminated leachate ponds.</title>
        <authorList>
            <person name="Hwang C."/>
            <person name="Copeland A."/>
            <person name="Lucas S."/>
            <person name="Lapidus A."/>
            <person name="Barry K."/>
            <person name="Detter J.C."/>
            <person name="Glavina Del Rio T."/>
            <person name="Hammon N."/>
            <person name="Israni S."/>
            <person name="Dalin E."/>
            <person name="Tice H."/>
            <person name="Pitluck S."/>
            <person name="Chertkov O."/>
            <person name="Brettin T."/>
            <person name="Bruce D."/>
            <person name="Han C."/>
            <person name="Schmutz J."/>
            <person name="Larimer F."/>
            <person name="Land M.L."/>
            <person name="Hauser L."/>
            <person name="Kyrpides N."/>
            <person name="Mikhailova N."/>
            <person name="Ye Q."/>
            <person name="Zhou J."/>
            <person name="Richardson P."/>
            <person name="Fields M.W."/>
        </authorList>
    </citation>
    <scope>NUCLEOTIDE SEQUENCE [LARGE SCALE GENOMIC DNA]</scope>
    <source>
        <strain evidence="2">QYMF</strain>
    </source>
</reference>
<evidence type="ECO:0000313" key="1">
    <source>
        <dbReference type="EMBL" id="ABR47266.1"/>
    </source>
</evidence>
<accession>A6TM48</accession>
<dbReference type="HOGENOM" id="CLU_2713422_0_0_9"/>
<protein>
    <submittedName>
        <fullName evidence="1">Uncharacterized protein</fullName>
    </submittedName>
</protein>
<evidence type="ECO:0000313" key="2">
    <source>
        <dbReference type="Proteomes" id="UP000001572"/>
    </source>
</evidence>